<dbReference type="AlphaFoldDB" id="A0A1L4D504"/>
<gene>
    <name evidence="1" type="ORF">AXG55_14750</name>
</gene>
<dbReference type="KEGG" id="saqi:AXG55_14750"/>
<dbReference type="OrthoDB" id="9825671at2"/>
<dbReference type="RefSeq" id="WP_148698941.1">
    <property type="nucleotide sequence ID" value="NZ_CP017836.1"/>
</dbReference>
<keyword evidence="2" id="KW-1185">Reference proteome</keyword>
<keyword evidence="1" id="KW-0614">Plasmid</keyword>
<dbReference type="Proteomes" id="UP000184731">
    <property type="component" value="Plasmid pnonnen2"/>
</dbReference>
<sequence length="172" mass="19981">MFSSTENDIISLNKSELKESEWGYCAACNKEIKSYSKIFDFSYCAGSANAQYVNYINDICLLCFDCGSNLEKISLSILDQEINFNKECLSSNEKYKTDCNLCGDKQDNDYYVMSLTEMQLKESGMNECSDMYKHIYICNSCNYNLKKIFHNNKEFKILYNCNGRKFSTETPW</sequence>
<evidence type="ECO:0000313" key="2">
    <source>
        <dbReference type="Proteomes" id="UP000184731"/>
    </source>
</evidence>
<organism evidence="1 2">
    <name type="scientific">Silvanigrella aquatica</name>
    <dbReference type="NCBI Taxonomy" id="1915309"/>
    <lineage>
        <taxon>Bacteria</taxon>
        <taxon>Pseudomonadati</taxon>
        <taxon>Bdellovibrionota</taxon>
        <taxon>Oligoflexia</taxon>
        <taxon>Silvanigrellales</taxon>
        <taxon>Silvanigrellaceae</taxon>
        <taxon>Silvanigrella</taxon>
    </lineage>
</organism>
<proteinExistence type="predicted"/>
<dbReference type="EMBL" id="CP017836">
    <property type="protein sequence ID" value="APJ05278.1"/>
    <property type="molecule type" value="Genomic_DNA"/>
</dbReference>
<evidence type="ECO:0000313" key="1">
    <source>
        <dbReference type="EMBL" id="APJ05278.1"/>
    </source>
</evidence>
<name>A0A1L4D504_9BACT</name>
<protein>
    <submittedName>
        <fullName evidence="1">Uncharacterized protein</fullName>
    </submittedName>
</protein>
<geneLocation type="plasmid" evidence="2">
    <name>pnonnen2</name>
</geneLocation>
<accession>A0A1L4D504</accession>
<reference evidence="1 2" key="1">
    <citation type="submission" date="2016-10" db="EMBL/GenBank/DDBJ databases">
        <title>Silvanigrella aquatica sp. nov., isolated from a freshwater lake located in the Black Forest, Germany, description of Silvanigrellaceae fam. nov., Silvanigrellales ord. nov., reclassification of the order Bdellovibrionales in the class Oligoflexia, reclassification of the families Bacteriovoracaceae and Halobacteriovoraceae in the new order Bacteriovoracales ord. nov., and reclassification of the family Pseudobacteriovoracaceae in the order Oligoflexiales.</title>
        <authorList>
            <person name="Hahn M.W."/>
            <person name="Schmidt J."/>
            <person name="Koll U."/>
            <person name="Rohde M."/>
            <person name="Verbag S."/>
            <person name="Pitt A."/>
            <person name="Nakai R."/>
            <person name="Naganuma T."/>
            <person name="Lang E."/>
        </authorList>
    </citation>
    <scope>NUCLEOTIDE SEQUENCE [LARGE SCALE GENOMIC DNA]</scope>
    <source>
        <strain evidence="1 2">MWH-Nonnen-W8red</strain>
        <plasmid evidence="2">Plasmid pnonnen2</plasmid>
    </source>
</reference>